<dbReference type="Pfam" id="PF19419">
    <property type="entry name" value="DUF5983"/>
    <property type="match status" value="1"/>
</dbReference>
<dbReference type="RefSeq" id="WP_024979580.1">
    <property type="nucleotide sequence ID" value="NZ_CP016024.1"/>
</dbReference>
<keyword evidence="3" id="KW-1185">Reference proteome</keyword>
<gene>
    <name evidence="2" type="ORF">A9Y76_28270</name>
</gene>
<name>A0A192A863_9RALS</name>
<evidence type="ECO:0000259" key="1">
    <source>
        <dbReference type="Pfam" id="PF19419"/>
    </source>
</evidence>
<sequence>MQNNLVLIPTHLIQSLLAFAKAHEHSDAPPGAGGAGAIGAEATSRLTPVGNAIPEVEALLAASKGGFADVAAVACLSTCHITAETNGMLELAGDRNPWFYGQYESGYWIWVPQEDPITGAYAFALAAPEDIRSIWSWARERGFFWLRLDADGSIVDGLPTHSWESSADLGG</sequence>
<protein>
    <recommendedName>
        <fullName evidence="1">DUF5983 domain-containing protein</fullName>
    </recommendedName>
</protein>
<organism evidence="2 3">
    <name type="scientific">Ralstonia insidiosa</name>
    <dbReference type="NCBI Taxonomy" id="190721"/>
    <lineage>
        <taxon>Bacteria</taxon>
        <taxon>Pseudomonadati</taxon>
        <taxon>Pseudomonadota</taxon>
        <taxon>Betaproteobacteria</taxon>
        <taxon>Burkholderiales</taxon>
        <taxon>Burkholderiaceae</taxon>
        <taxon>Ralstonia</taxon>
    </lineage>
</organism>
<accession>A0A192A863</accession>
<dbReference type="EMBL" id="CP016024">
    <property type="protein sequence ID" value="ANJ76487.1"/>
    <property type="molecule type" value="Genomic_DNA"/>
</dbReference>
<reference evidence="3" key="1">
    <citation type="submission" date="2016-06" db="EMBL/GenBank/DDBJ databases">
        <authorList>
            <person name="Xu Y."/>
            <person name="Nagy A."/>
            <person name="Yan X."/>
            <person name="Kim S.W."/>
            <person name="Haley B."/>
            <person name="Liu N.T."/>
            <person name="Nou X."/>
        </authorList>
    </citation>
    <scope>NUCLEOTIDE SEQUENCE [LARGE SCALE GENOMIC DNA]</scope>
    <source>
        <strain evidence="3">ATCC 49129</strain>
        <plasmid evidence="3">pri-1</plasmid>
    </source>
</reference>
<dbReference type="AlphaFoldDB" id="A0A192A863"/>
<evidence type="ECO:0000313" key="2">
    <source>
        <dbReference type="EMBL" id="ANJ76487.1"/>
    </source>
</evidence>
<evidence type="ECO:0000313" key="3">
    <source>
        <dbReference type="Proteomes" id="UP000078572"/>
    </source>
</evidence>
<dbReference type="GeneID" id="61529928"/>
<geneLocation type="plasmid" evidence="3">
    <name>pri-1</name>
</geneLocation>
<dbReference type="Proteomes" id="UP000078572">
    <property type="component" value="Plasmid pRI-1"/>
</dbReference>
<dbReference type="InterPro" id="IPR046025">
    <property type="entry name" value="DUF5983"/>
</dbReference>
<feature type="domain" description="DUF5983" evidence="1">
    <location>
        <begin position="74"/>
        <end position="163"/>
    </location>
</feature>
<dbReference type="OrthoDB" id="9131137at2"/>
<keyword evidence="2" id="KW-0614">Plasmid</keyword>
<proteinExistence type="predicted"/>